<sequence>MCGLLSTSRTSTMGACSRQKCKQLEAWAIEEHLDLVESMWHCYCRTTQPFEDSTSQLAEFVSNRAPHSIVCVPVEKHDFDLLFHLVFHQEAKQCTSVRLSHNAMVCIDEKEMKLTSS</sequence>
<comment type="caution">
    <text evidence="1">The sequence shown here is derived from an EMBL/GenBank/DDBJ whole genome shotgun (WGS) entry which is preliminary data.</text>
</comment>
<organism evidence="1 2">
    <name type="scientific">Ensete ventricosum</name>
    <name type="common">Abyssinian banana</name>
    <name type="synonym">Musa ensete</name>
    <dbReference type="NCBI Taxonomy" id="4639"/>
    <lineage>
        <taxon>Eukaryota</taxon>
        <taxon>Viridiplantae</taxon>
        <taxon>Streptophyta</taxon>
        <taxon>Embryophyta</taxon>
        <taxon>Tracheophyta</taxon>
        <taxon>Spermatophyta</taxon>
        <taxon>Magnoliopsida</taxon>
        <taxon>Liliopsida</taxon>
        <taxon>Zingiberales</taxon>
        <taxon>Musaceae</taxon>
        <taxon>Ensete</taxon>
    </lineage>
</organism>
<accession>A0AAV8PQQ6</accession>
<reference evidence="1 2" key="1">
    <citation type="submission" date="2022-12" db="EMBL/GenBank/DDBJ databases">
        <title>Chromosome-scale assembly of the Ensete ventricosum genome.</title>
        <authorList>
            <person name="Dussert Y."/>
            <person name="Stocks J."/>
            <person name="Wendawek A."/>
            <person name="Woldeyes F."/>
            <person name="Nichols R.A."/>
            <person name="Borrell J.S."/>
        </authorList>
    </citation>
    <scope>NUCLEOTIDE SEQUENCE [LARGE SCALE GENOMIC DNA]</scope>
    <source>
        <strain evidence="2">cv. Maze</strain>
        <tissue evidence="1">Seeds</tissue>
    </source>
</reference>
<dbReference type="Proteomes" id="UP001222027">
    <property type="component" value="Unassembled WGS sequence"/>
</dbReference>
<dbReference type="AlphaFoldDB" id="A0AAV8PQQ6"/>
<gene>
    <name evidence="1" type="ORF">OPV22_032114</name>
</gene>
<name>A0AAV8PQQ6_ENSVE</name>
<dbReference type="EMBL" id="JAQQAF010000009">
    <property type="protein sequence ID" value="KAJ8459188.1"/>
    <property type="molecule type" value="Genomic_DNA"/>
</dbReference>
<evidence type="ECO:0000313" key="1">
    <source>
        <dbReference type="EMBL" id="KAJ8459188.1"/>
    </source>
</evidence>
<protein>
    <submittedName>
        <fullName evidence="1">Uncharacterized protein</fullName>
    </submittedName>
</protein>
<evidence type="ECO:0000313" key="2">
    <source>
        <dbReference type="Proteomes" id="UP001222027"/>
    </source>
</evidence>
<keyword evidence="2" id="KW-1185">Reference proteome</keyword>
<proteinExistence type="predicted"/>